<comment type="caution">
    <text evidence="4">The sequence shown here is derived from an EMBL/GenBank/DDBJ whole genome shotgun (WGS) entry which is preliminary data.</text>
</comment>
<dbReference type="Gene3D" id="3.30.9.10">
    <property type="entry name" value="D-Amino Acid Oxidase, subunit A, domain 2"/>
    <property type="match status" value="1"/>
</dbReference>
<dbReference type="Gene3D" id="3.50.50.60">
    <property type="entry name" value="FAD/NAD(P)-binding domain"/>
    <property type="match status" value="1"/>
</dbReference>
<feature type="domain" description="FAD dependent oxidoreductase" evidence="3">
    <location>
        <begin position="10"/>
        <end position="365"/>
    </location>
</feature>
<dbReference type="PANTHER" id="PTHR13847:SF287">
    <property type="entry name" value="FAD-DEPENDENT OXIDOREDUCTASE DOMAIN-CONTAINING PROTEIN 1"/>
    <property type="match status" value="1"/>
</dbReference>
<keyword evidence="2" id="KW-0812">Transmembrane</keyword>
<organism evidence="4 5">
    <name type="scientific">Allorhizobium borbori</name>
    <dbReference type="NCBI Taxonomy" id="485907"/>
    <lineage>
        <taxon>Bacteria</taxon>
        <taxon>Pseudomonadati</taxon>
        <taxon>Pseudomonadota</taxon>
        <taxon>Alphaproteobacteria</taxon>
        <taxon>Hyphomicrobiales</taxon>
        <taxon>Rhizobiaceae</taxon>
        <taxon>Rhizobium/Agrobacterium group</taxon>
        <taxon>Allorhizobium</taxon>
    </lineage>
</organism>
<dbReference type="SUPFAM" id="SSF51905">
    <property type="entry name" value="FAD/NAD(P)-binding domain"/>
    <property type="match status" value="1"/>
</dbReference>
<reference evidence="4 5" key="1">
    <citation type="submission" date="2020-08" db="EMBL/GenBank/DDBJ databases">
        <title>Genomic Encyclopedia of Type Strains, Phase IV (KMG-IV): sequencing the most valuable type-strain genomes for metagenomic binning, comparative biology and taxonomic classification.</title>
        <authorList>
            <person name="Goeker M."/>
        </authorList>
    </citation>
    <scope>NUCLEOTIDE SEQUENCE [LARGE SCALE GENOMIC DNA]</scope>
    <source>
        <strain evidence="4 5">DSM 26385</strain>
    </source>
</reference>
<dbReference type="PANTHER" id="PTHR13847">
    <property type="entry name" value="SARCOSINE DEHYDROGENASE-RELATED"/>
    <property type="match status" value="1"/>
</dbReference>
<keyword evidence="2" id="KW-0472">Membrane</keyword>
<keyword evidence="1" id="KW-0560">Oxidoreductase</keyword>
<keyword evidence="2" id="KW-1133">Transmembrane helix</keyword>
<dbReference type="EMBL" id="JACIDU010000006">
    <property type="protein sequence ID" value="MBB4103349.1"/>
    <property type="molecule type" value="Genomic_DNA"/>
</dbReference>
<proteinExistence type="predicted"/>
<name>A0A7W6K195_9HYPH</name>
<dbReference type="AlphaFoldDB" id="A0A7W6K195"/>
<evidence type="ECO:0000313" key="4">
    <source>
        <dbReference type="EMBL" id="MBB4103349.1"/>
    </source>
</evidence>
<dbReference type="InterPro" id="IPR006076">
    <property type="entry name" value="FAD-dep_OxRdtase"/>
</dbReference>
<evidence type="ECO:0000256" key="1">
    <source>
        <dbReference type="ARBA" id="ARBA00023002"/>
    </source>
</evidence>
<dbReference type="GO" id="GO:0005737">
    <property type="term" value="C:cytoplasm"/>
    <property type="evidence" value="ECO:0007669"/>
    <property type="project" value="TreeGrafter"/>
</dbReference>
<sequence length="390" mass="39890">MTRTELPSSVLIAGCGIVGAATAFFLARRGVDVTIIDREGPAAAATGAADGAVSVASKRPGPMMVAALSGVALYRQLLAEGVLADLFTPRSTFIIAASDEECTVLEAHGAALSGEGVTVETLGRTALAQRFPALSPSARMGAEVKGDGHAIGYRIVNRLLSTSGVTVRRGVAAKHLIEAANGRIAGIATDKGEFRADAVVIAAGNGAASLLRLDGVMKPRKGQLLVTERAPALNASMPGSIMSGRYLLSKGSQKGGPASGRGYGLVVDPLVTGQFLIGGTREDSDARQTNDFDAVKHILADAVALVPGLADVRLLRAFAGVRTAVVDSLPLVGRWPVHDNLFVAAGFEGDGICLGPVMGQAIAALVCGEQPTLDLSPFTPSRFSACEVAA</sequence>
<accession>A0A7W6K195</accession>
<dbReference type="InterPro" id="IPR036188">
    <property type="entry name" value="FAD/NAD-bd_sf"/>
</dbReference>
<dbReference type="GO" id="GO:0016491">
    <property type="term" value="F:oxidoreductase activity"/>
    <property type="evidence" value="ECO:0007669"/>
    <property type="project" value="UniProtKB-KW"/>
</dbReference>
<keyword evidence="5" id="KW-1185">Reference proteome</keyword>
<feature type="transmembrane region" description="Helical" evidence="2">
    <location>
        <begin position="6"/>
        <end position="27"/>
    </location>
</feature>
<dbReference type="Proteomes" id="UP000584824">
    <property type="component" value="Unassembled WGS sequence"/>
</dbReference>
<dbReference type="RefSeq" id="WP_370686320.1">
    <property type="nucleotide sequence ID" value="NZ_JACIDU010000006.1"/>
</dbReference>
<dbReference type="SUPFAM" id="SSF54373">
    <property type="entry name" value="FAD-linked reductases, C-terminal domain"/>
    <property type="match status" value="1"/>
</dbReference>
<evidence type="ECO:0000313" key="5">
    <source>
        <dbReference type="Proteomes" id="UP000584824"/>
    </source>
</evidence>
<evidence type="ECO:0000259" key="3">
    <source>
        <dbReference type="Pfam" id="PF01266"/>
    </source>
</evidence>
<protein>
    <submittedName>
        <fullName evidence="4">Glycine/D-amino acid oxidase-like deaminating enzyme</fullName>
    </submittedName>
</protein>
<dbReference type="Pfam" id="PF01266">
    <property type="entry name" value="DAO"/>
    <property type="match status" value="1"/>
</dbReference>
<evidence type="ECO:0000256" key="2">
    <source>
        <dbReference type="SAM" id="Phobius"/>
    </source>
</evidence>
<gene>
    <name evidence="4" type="ORF">GGQ66_001906</name>
</gene>